<dbReference type="Pfam" id="PF00595">
    <property type="entry name" value="PDZ"/>
    <property type="match status" value="1"/>
</dbReference>
<keyword evidence="4" id="KW-1185">Reference proteome</keyword>
<dbReference type="PROSITE" id="PS50004">
    <property type="entry name" value="C2"/>
    <property type="match status" value="1"/>
</dbReference>
<dbReference type="Pfam" id="PF00168">
    <property type="entry name" value="C2"/>
    <property type="match status" value="1"/>
</dbReference>
<gene>
    <name evidence="3" type="ORF">CMC5_074160</name>
</gene>
<evidence type="ECO:0000259" key="1">
    <source>
        <dbReference type="PROSITE" id="PS50004"/>
    </source>
</evidence>
<dbReference type="Gene3D" id="2.60.40.150">
    <property type="entry name" value="C2 domain"/>
    <property type="match status" value="1"/>
</dbReference>
<dbReference type="SUPFAM" id="SSF49562">
    <property type="entry name" value="C2 domain (Calcium/lipid-binding domain, CaLB)"/>
    <property type="match status" value="1"/>
</dbReference>
<dbReference type="OrthoDB" id="5501022at2"/>
<feature type="domain" description="C2" evidence="1">
    <location>
        <begin position="47"/>
        <end position="172"/>
    </location>
</feature>
<dbReference type="Gene3D" id="2.30.42.10">
    <property type="match status" value="1"/>
</dbReference>
<evidence type="ECO:0000313" key="4">
    <source>
        <dbReference type="Proteomes" id="UP000067626"/>
    </source>
</evidence>
<dbReference type="PROSITE" id="PS50106">
    <property type="entry name" value="PDZ"/>
    <property type="match status" value="1"/>
</dbReference>
<dbReference type="SMART" id="SM00228">
    <property type="entry name" value="PDZ"/>
    <property type="match status" value="1"/>
</dbReference>
<dbReference type="Proteomes" id="UP000067626">
    <property type="component" value="Chromosome"/>
</dbReference>
<dbReference type="EMBL" id="CP012159">
    <property type="protein sequence ID" value="AKT43185.1"/>
    <property type="molecule type" value="Genomic_DNA"/>
</dbReference>
<dbReference type="InterPro" id="IPR035892">
    <property type="entry name" value="C2_domain_sf"/>
</dbReference>
<evidence type="ECO:0000313" key="3">
    <source>
        <dbReference type="EMBL" id="AKT43185.1"/>
    </source>
</evidence>
<dbReference type="InterPro" id="IPR000008">
    <property type="entry name" value="C2_dom"/>
</dbReference>
<organism evidence="3 4">
    <name type="scientific">Chondromyces crocatus</name>
    <dbReference type="NCBI Taxonomy" id="52"/>
    <lineage>
        <taxon>Bacteria</taxon>
        <taxon>Pseudomonadati</taxon>
        <taxon>Myxococcota</taxon>
        <taxon>Polyangia</taxon>
        <taxon>Polyangiales</taxon>
        <taxon>Polyangiaceae</taxon>
        <taxon>Chondromyces</taxon>
    </lineage>
</organism>
<reference evidence="3 4" key="1">
    <citation type="submission" date="2015-07" db="EMBL/GenBank/DDBJ databases">
        <title>Genome analysis of myxobacterium Chondromyces crocatus Cm c5 reveals a high potential for natural compound synthesis and the genetic basis for the loss of fruiting body formation.</title>
        <authorList>
            <person name="Zaburannyi N."/>
            <person name="Bunk B."/>
            <person name="Maier J."/>
            <person name="Overmann J."/>
            <person name="Mueller R."/>
        </authorList>
    </citation>
    <scope>NUCLEOTIDE SEQUENCE [LARGE SCALE GENOMIC DNA]</scope>
    <source>
        <strain evidence="3 4">Cm c5</strain>
    </source>
</reference>
<dbReference type="KEGG" id="ccro:CMC5_074160"/>
<dbReference type="SUPFAM" id="SSF50156">
    <property type="entry name" value="PDZ domain-like"/>
    <property type="match status" value="1"/>
</dbReference>
<dbReference type="AlphaFoldDB" id="A0A0K1EQH7"/>
<dbReference type="InterPro" id="IPR001478">
    <property type="entry name" value="PDZ"/>
</dbReference>
<dbReference type="STRING" id="52.CMC5_074160"/>
<dbReference type="InterPro" id="IPR036034">
    <property type="entry name" value="PDZ_sf"/>
</dbReference>
<sequence>MRAPAKNGRTVLLTRTVRERLSLASLLSLFLLSASGCPAIYPELGTRLREPAPGQVLEPPPPENLRFIKFVSGTVPERTRDGRTWSRGKGGEPDPYARLLVNGKEVLRTHIQSNTFTPTWPGSPSGNFVIEREARLRVEMWDSNAFNDKPIGIRELRPSEDQRAQGRLNLDLEGGGQIELAFEPAHARIGLGLWYELRTSSIYITRTAPSGPAERVGIKVGDQILAIGGREVRRMSTNEIRSAFNGVPITGVVLLVQHPTGTTETVTVTEGPIYPTFDQTEALE</sequence>
<accession>A0A0K1EQH7</accession>
<protein>
    <submittedName>
        <fullName evidence="3">Uncharacterized protein</fullName>
    </submittedName>
</protein>
<proteinExistence type="predicted"/>
<evidence type="ECO:0000259" key="2">
    <source>
        <dbReference type="PROSITE" id="PS50106"/>
    </source>
</evidence>
<name>A0A0K1EQH7_CHOCO</name>
<feature type="domain" description="PDZ" evidence="2">
    <location>
        <begin position="177"/>
        <end position="244"/>
    </location>
</feature>